<dbReference type="RefSeq" id="WP_268061627.1">
    <property type="nucleotide sequence ID" value="NZ_JAPQFJ010000011.1"/>
</dbReference>
<protein>
    <submittedName>
        <fullName evidence="4">Ubiquitin-like domain-containing protein</fullName>
    </submittedName>
</protein>
<keyword evidence="2" id="KW-0472">Membrane</keyword>
<keyword evidence="5" id="KW-1185">Reference proteome</keyword>
<dbReference type="Gene3D" id="2.40.40.10">
    <property type="entry name" value="RlpA-like domain"/>
    <property type="match status" value="1"/>
</dbReference>
<organism evidence="4 5">
    <name type="scientific">Clostridium brassicae</name>
    <dbReference type="NCBI Taxonomy" id="2999072"/>
    <lineage>
        <taxon>Bacteria</taxon>
        <taxon>Bacillati</taxon>
        <taxon>Bacillota</taxon>
        <taxon>Clostridia</taxon>
        <taxon>Eubacteriales</taxon>
        <taxon>Clostridiaceae</taxon>
        <taxon>Clostridium</taxon>
    </lineage>
</organism>
<dbReference type="Gene3D" id="2.20.230.10">
    <property type="entry name" value="Resuscitation-promoting factor rpfb"/>
    <property type="match status" value="1"/>
</dbReference>
<evidence type="ECO:0000256" key="2">
    <source>
        <dbReference type="SAM" id="Phobius"/>
    </source>
</evidence>
<sequence>MLQKITSDIKTYFSNGPKILFLFGLVLICTLIGMFTMQKSVNIVVDGKEISVMTYKNDVKDVLEKNNIALGPKDIVEPDLKSKIKSGDTIKIERAINIQLQVDGKSKNVATTADNVKEMLSQEGVKLSQEDKISPSMEETIREGLKVKIVRVNSKIEKKVEPLEFTTVVKKDSNLKEGYKKVVQDGTAGQKEIQYKVVYENGKEVSRQMVNQTVIQQPKDKIIAMGTMKTVRLSRGDTSYLRKIRMRATAYTSSFKDTGKRPGDRGFGVTASGTRTKRTSGGYSTVAVDPSVIPLGTKLYIEGYGYAIAEDTGGAIKGNRIDLYFNSDSEVHNFGVRYLNVYIVQ</sequence>
<dbReference type="InterPro" id="IPR036908">
    <property type="entry name" value="RlpA-like_sf"/>
</dbReference>
<dbReference type="PANTHER" id="PTHR39160">
    <property type="entry name" value="CELL WALL-BINDING PROTEIN YOCH"/>
    <property type="match status" value="1"/>
</dbReference>
<evidence type="ECO:0000313" key="5">
    <source>
        <dbReference type="Proteomes" id="UP001144612"/>
    </source>
</evidence>
<dbReference type="InterPro" id="IPR011098">
    <property type="entry name" value="G5_dom"/>
</dbReference>
<reference evidence="4" key="1">
    <citation type="submission" date="2022-12" db="EMBL/GenBank/DDBJ databases">
        <title>Clostridium sp. nov., isolated from industrial wastewater.</title>
        <authorList>
            <person name="Jiayan W."/>
        </authorList>
    </citation>
    <scope>NUCLEOTIDE SEQUENCE</scope>
    <source>
        <strain evidence="4">ZC22-4</strain>
    </source>
</reference>
<feature type="transmembrane region" description="Helical" evidence="2">
    <location>
        <begin position="20"/>
        <end position="37"/>
    </location>
</feature>
<dbReference type="InterPro" id="IPR010611">
    <property type="entry name" value="3D_dom"/>
</dbReference>
<dbReference type="Pfam" id="PF03990">
    <property type="entry name" value="DUF348"/>
    <property type="match status" value="2"/>
</dbReference>
<dbReference type="InterPro" id="IPR051933">
    <property type="entry name" value="Resuscitation_pf_RpfB"/>
</dbReference>
<feature type="domain" description="G5" evidence="3">
    <location>
        <begin position="149"/>
        <end position="229"/>
    </location>
</feature>
<dbReference type="EMBL" id="JAPQFJ010000011">
    <property type="protein sequence ID" value="MCY6959203.1"/>
    <property type="molecule type" value="Genomic_DNA"/>
</dbReference>
<keyword evidence="2" id="KW-0812">Transmembrane</keyword>
<dbReference type="PROSITE" id="PS51109">
    <property type="entry name" value="G5"/>
    <property type="match status" value="1"/>
</dbReference>
<accession>A0ABT4DA59</accession>
<dbReference type="Proteomes" id="UP001144612">
    <property type="component" value="Unassembled WGS sequence"/>
</dbReference>
<proteinExistence type="predicted"/>
<dbReference type="CDD" id="cd22786">
    <property type="entry name" value="DPBB_YuiC-like"/>
    <property type="match status" value="1"/>
</dbReference>
<evidence type="ECO:0000259" key="3">
    <source>
        <dbReference type="PROSITE" id="PS51109"/>
    </source>
</evidence>
<evidence type="ECO:0000256" key="1">
    <source>
        <dbReference type="ARBA" id="ARBA00022729"/>
    </source>
</evidence>
<comment type="caution">
    <text evidence="4">The sequence shown here is derived from an EMBL/GenBank/DDBJ whole genome shotgun (WGS) entry which is preliminary data.</text>
</comment>
<keyword evidence="1" id="KW-0732">Signal</keyword>
<evidence type="ECO:0000313" key="4">
    <source>
        <dbReference type="EMBL" id="MCY6959203.1"/>
    </source>
</evidence>
<dbReference type="Pfam" id="PF07501">
    <property type="entry name" value="G5"/>
    <property type="match status" value="1"/>
</dbReference>
<keyword evidence="2" id="KW-1133">Transmembrane helix</keyword>
<name>A0ABT4DA59_9CLOT</name>
<dbReference type="PANTHER" id="PTHR39160:SF4">
    <property type="entry name" value="RESUSCITATION-PROMOTING FACTOR RPFB"/>
    <property type="match status" value="1"/>
</dbReference>
<dbReference type="InterPro" id="IPR007137">
    <property type="entry name" value="DUF348"/>
</dbReference>
<dbReference type="SMART" id="SM01208">
    <property type="entry name" value="G5"/>
    <property type="match status" value="1"/>
</dbReference>
<dbReference type="SUPFAM" id="SSF50685">
    <property type="entry name" value="Barwin-like endoglucanases"/>
    <property type="match status" value="1"/>
</dbReference>
<gene>
    <name evidence="4" type="ORF">OW729_11365</name>
</gene>
<dbReference type="Pfam" id="PF06725">
    <property type="entry name" value="3D"/>
    <property type="match status" value="1"/>
</dbReference>